<protein>
    <submittedName>
        <fullName evidence="1">Sortase</fullName>
    </submittedName>
</protein>
<dbReference type="EMBL" id="SRYG01000002">
    <property type="protein sequence ID" value="TGY67070.1"/>
    <property type="molecule type" value="Genomic_DNA"/>
</dbReference>
<accession>A0AC61RAB7</accession>
<reference evidence="1" key="1">
    <citation type="submission" date="2019-04" db="EMBL/GenBank/DDBJ databases">
        <title>Microbes associate with the intestines of laboratory mice.</title>
        <authorList>
            <person name="Navarre W."/>
            <person name="Wong E."/>
            <person name="Huang K."/>
            <person name="Tropini C."/>
            <person name="Ng K."/>
            <person name="Yu B."/>
        </authorList>
    </citation>
    <scope>NUCLEOTIDE SEQUENCE</scope>
    <source>
        <strain evidence="1">NM09_H32</strain>
    </source>
</reference>
<comment type="caution">
    <text evidence="1">The sequence shown here is derived from an EMBL/GenBank/DDBJ whole genome shotgun (WGS) entry which is preliminary data.</text>
</comment>
<gene>
    <name evidence="1" type="ORF">E5336_01250</name>
</gene>
<proteinExistence type="predicted"/>
<organism evidence="1 2">
    <name type="scientific">Dubosiella muris</name>
    <dbReference type="NCBI Taxonomy" id="3038133"/>
    <lineage>
        <taxon>Bacteria</taxon>
        <taxon>Bacillati</taxon>
        <taxon>Bacillota</taxon>
        <taxon>Erysipelotrichia</taxon>
        <taxon>Erysipelotrichales</taxon>
        <taxon>Erysipelotrichaceae</taxon>
        <taxon>Dubosiella</taxon>
    </lineage>
</organism>
<evidence type="ECO:0000313" key="1">
    <source>
        <dbReference type="EMBL" id="TGY67070.1"/>
    </source>
</evidence>
<dbReference type="Proteomes" id="UP000308836">
    <property type="component" value="Unassembled WGS sequence"/>
</dbReference>
<sequence>MKNKTARHLTRLGCLFILAALAVWLFEWNDNMTKAALARQQLSALRTPSEKNPADERFFGDLLIPALELELPVLSTYSQEAMDQYPCLYANDGEHLVVCAHNADSHFGRIGQLGFGDEITIRTSSASYRYQIEKVEVLEPTEVKRMVESDYALTLFTCTPFGVRRVAVRAALCEENVDENR</sequence>
<name>A0AC61RAB7_9FIRM</name>
<evidence type="ECO:0000313" key="2">
    <source>
        <dbReference type="Proteomes" id="UP000308836"/>
    </source>
</evidence>
<keyword evidence="2" id="KW-1185">Reference proteome</keyword>